<evidence type="ECO:0000313" key="3">
    <source>
        <dbReference type="EMBL" id="VDN37071.1"/>
    </source>
</evidence>
<dbReference type="InterPro" id="IPR027417">
    <property type="entry name" value="P-loop_NTPase"/>
</dbReference>
<keyword evidence="4" id="KW-1185">Reference proteome</keyword>
<reference evidence="3 4" key="1">
    <citation type="submission" date="2018-11" db="EMBL/GenBank/DDBJ databases">
        <authorList>
            <consortium name="Pathogen Informatics"/>
        </authorList>
    </citation>
    <scope>NUCLEOTIDE SEQUENCE [LARGE SCALE GENOMIC DNA]</scope>
</reference>
<protein>
    <recommendedName>
        <fullName evidence="2">Dynein heavy chain hydrolytic ATP-binding dynein motor region domain-containing protein</fullName>
    </recommendedName>
</protein>
<dbReference type="AlphaFoldDB" id="A0A3P7P3D5"/>
<dbReference type="Gene3D" id="3.40.50.300">
    <property type="entry name" value="P-loop containing nucleotide triphosphate hydrolases"/>
    <property type="match status" value="1"/>
</dbReference>
<dbReference type="PANTHER" id="PTHR45703">
    <property type="entry name" value="DYNEIN HEAVY CHAIN"/>
    <property type="match status" value="1"/>
</dbReference>
<dbReference type="EMBL" id="UYRU01090153">
    <property type="protein sequence ID" value="VDN37071.1"/>
    <property type="molecule type" value="Genomic_DNA"/>
</dbReference>
<gene>
    <name evidence="3" type="ORF">DILT_LOCUS17222</name>
</gene>
<dbReference type="GO" id="GO:0051959">
    <property type="term" value="F:dynein light intermediate chain binding"/>
    <property type="evidence" value="ECO:0007669"/>
    <property type="project" value="InterPro"/>
</dbReference>
<evidence type="ECO:0000313" key="4">
    <source>
        <dbReference type="Proteomes" id="UP000281553"/>
    </source>
</evidence>
<feature type="signal peptide" evidence="1">
    <location>
        <begin position="1"/>
        <end position="23"/>
    </location>
</feature>
<feature type="chain" id="PRO_5018015808" description="Dynein heavy chain hydrolytic ATP-binding dynein motor region domain-containing protein" evidence="1">
    <location>
        <begin position="24"/>
        <end position="96"/>
    </location>
</feature>
<dbReference type="InterPro" id="IPR026983">
    <property type="entry name" value="DHC"/>
</dbReference>
<accession>A0A3P7P3D5</accession>
<keyword evidence="1" id="KW-0732">Signal</keyword>
<dbReference type="GO" id="GO:0030286">
    <property type="term" value="C:dynein complex"/>
    <property type="evidence" value="ECO:0007669"/>
    <property type="project" value="InterPro"/>
</dbReference>
<proteinExistence type="predicted"/>
<dbReference type="Pfam" id="PF12774">
    <property type="entry name" value="AAA_6"/>
    <property type="match status" value="1"/>
</dbReference>
<dbReference type="GO" id="GO:0005524">
    <property type="term" value="F:ATP binding"/>
    <property type="evidence" value="ECO:0007669"/>
    <property type="project" value="InterPro"/>
</dbReference>
<name>A0A3P7P3D5_DIBLA</name>
<sequence>MSVVAQQILAVLSALASMPKNQGTPEDIRFMFEGRMIKLVWSCGIFITMNPGYAGRTELPDNLKSMFRPIAMVVPDSTMIAEITLFAEGFNNTKVT</sequence>
<dbReference type="InterPro" id="IPR035699">
    <property type="entry name" value="AAA_6"/>
</dbReference>
<evidence type="ECO:0000256" key="1">
    <source>
        <dbReference type="SAM" id="SignalP"/>
    </source>
</evidence>
<dbReference type="GO" id="GO:0045505">
    <property type="term" value="F:dynein intermediate chain binding"/>
    <property type="evidence" value="ECO:0007669"/>
    <property type="project" value="InterPro"/>
</dbReference>
<evidence type="ECO:0000259" key="2">
    <source>
        <dbReference type="Pfam" id="PF12774"/>
    </source>
</evidence>
<dbReference type="GO" id="GO:0007018">
    <property type="term" value="P:microtubule-based movement"/>
    <property type="evidence" value="ECO:0007669"/>
    <property type="project" value="InterPro"/>
</dbReference>
<organism evidence="3 4">
    <name type="scientific">Dibothriocephalus latus</name>
    <name type="common">Fish tapeworm</name>
    <name type="synonym">Diphyllobothrium latum</name>
    <dbReference type="NCBI Taxonomy" id="60516"/>
    <lineage>
        <taxon>Eukaryota</taxon>
        <taxon>Metazoa</taxon>
        <taxon>Spiralia</taxon>
        <taxon>Lophotrochozoa</taxon>
        <taxon>Platyhelminthes</taxon>
        <taxon>Cestoda</taxon>
        <taxon>Eucestoda</taxon>
        <taxon>Diphyllobothriidea</taxon>
        <taxon>Diphyllobothriidae</taxon>
        <taxon>Dibothriocephalus</taxon>
    </lineage>
</organism>
<dbReference type="PANTHER" id="PTHR45703:SF32">
    <property type="entry name" value="DYNEINS HEAVY CHAIN"/>
    <property type="match status" value="1"/>
</dbReference>
<dbReference type="Proteomes" id="UP000281553">
    <property type="component" value="Unassembled WGS sequence"/>
</dbReference>
<dbReference type="OrthoDB" id="6227675at2759"/>
<feature type="domain" description="Dynein heavy chain hydrolytic ATP-binding dynein motor region" evidence="2">
    <location>
        <begin position="1"/>
        <end position="94"/>
    </location>
</feature>